<evidence type="ECO:0000256" key="12">
    <source>
        <dbReference type="SAM" id="MobiDB-lite"/>
    </source>
</evidence>
<keyword evidence="6 16" id="KW-0548">Nucleotidyltransferase</keyword>
<gene>
    <name evidence="16" type="primary">dnaN</name>
    <name evidence="16" type="ORF">NZK81_03000</name>
</gene>
<keyword evidence="7" id="KW-0235">DNA replication</keyword>
<dbReference type="GO" id="GO:0003887">
    <property type="term" value="F:DNA-directed DNA polymerase activity"/>
    <property type="evidence" value="ECO:0007669"/>
    <property type="project" value="UniProtKB-EC"/>
</dbReference>
<evidence type="ECO:0000259" key="14">
    <source>
        <dbReference type="Pfam" id="PF02767"/>
    </source>
</evidence>
<evidence type="ECO:0000256" key="5">
    <source>
        <dbReference type="ARBA" id="ARBA00022679"/>
    </source>
</evidence>
<name>A0ABT2I132_9SPHN</name>
<organism evidence="16 17">
    <name type="scientific">Novosphingobium mangrovi</name>
    <name type="common">ex Huang et al. 2023</name>
    <dbReference type="NCBI Taxonomy" id="2976432"/>
    <lineage>
        <taxon>Bacteria</taxon>
        <taxon>Pseudomonadati</taxon>
        <taxon>Pseudomonadota</taxon>
        <taxon>Alphaproteobacteria</taxon>
        <taxon>Sphingomonadales</taxon>
        <taxon>Sphingomonadaceae</taxon>
        <taxon>Novosphingobium</taxon>
    </lineage>
</organism>
<dbReference type="Gene3D" id="3.10.150.10">
    <property type="entry name" value="DNA Polymerase III, subunit A, domain 2"/>
    <property type="match status" value="3"/>
</dbReference>
<evidence type="ECO:0000256" key="3">
    <source>
        <dbReference type="ARBA" id="ARBA00021035"/>
    </source>
</evidence>
<dbReference type="InterPro" id="IPR001001">
    <property type="entry name" value="DNA_polIII_beta"/>
</dbReference>
<keyword evidence="5 16" id="KW-0808">Transferase</keyword>
<feature type="domain" description="DNA polymerase III beta sliding clamp central" evidence="14">
    <location>
        <begin position="175"/>
        <end position="302"/>
    </location>
</feature>
<keyword evidence="9" id="KW-0238">DNA-binding</keyword>
<dbReference type="Pfam" id="PF00712">
    <property type="entry name" value="DNA_pol3_beta"/>
    <property type="match status" value="1"/>
</dbReference>
<evidence type="ECO:0000256" key="1">
    <source>
        <dbReference type="ARBA" id="ARBA00004496"/>
    </source>
</evidence>
<feature type="region of interest" description="Disordered" evidence="12">
    <location>
        <begin position="1"/>
        <end position="25"/>
    </location>
</feature>
<sequence length="436" mass="46475">MATRTQAEPQAGAQGEPQVQDKRIPKTRIRAGTLRAALKDVTGVVEGRNTTPVLANVVLEVIDQRLTLTATDLDIWAVRDCATDDRSGPDCKAWLDTIRMFSVCLPAKPLEAVLAEFDADAMVTIEAPAEIDARWAGQVTVRAGKARFRLHALPVADFPLLGAMEIDAGFEMRCSALADAMAGVDHAISTDETRYYLNGIYLHPDNLDLRLATTDGSRLALWSIDGPDGAASFPSVIVSRKTVAVLEKLLAGAIKAADEKAEPPRVLVEANAAGSRLRFAMPAEDGGEVEIVAKTIDGTFPDYRRVIPDAPEHRATIGRSALAAAVKRMAVLADGKSRAMKIHFAPGQMTLSVRTPELGDGSEELDCAYDGPEIEMGFDSRYLRELLGAIASDTVALQFNPDALGAVRAAGWVPDAGGGAGSETGPLLQVIMPVRV</sequence>
<evidence type="ECO:0000259" key="15">
    <source>
        <dbReference type="Pfam" id="PF02768"/>
    </source>
</evidence>
<protein>
    <recommendedName>
        <fullName evidence="3">Beta sliding clamp</fullName>
    </recommendedName>
    <alternativeName>
        <fullName evidence="11">Beta-clamp processivity factor</fullName>
    </alternativeName>
    <alternativeName>
        <fullName evidence="10">DNA polymerase III beta sliding clamp subunit</fullName>
    </alternativeName>
</protein>
<dbReference type="PANTHER" id="PTHR30478:SF0">
    <property type="entry name" value="BETA SLIDING CLAMP"/>
    <property type="match status" value="1"/>
</dbReference>
<evidence type="ECO:0000256" key="2">
    <source>
        <dbReference type="ARBA" id="ARBA00010752"/>
    </source>
</evidence>
<evidence type="ECO:0000313" key="17">
    <source>
        <dbReference type="Proteomes" id="UP001165583"/>
    </source>
</evidence>
<feature type="domain" description="DNA polymerase III beta sliding clamp N-terminal" evidence="13">
    <location>
        <begin position="31"/>
        <end position="161"/>
    </location>
</feature>
<dbReference type="InterPro" id="IPR022637">
    <property type="entry name" value="DNA_polIII_beta_cen"/>
</dbReference>
<evidence type="ECO:0000259" key="13">
    <source>
        <dbReference type="Pfam" id="PF00712"/>
    </source>
</evidence>
<dbReference type="Pfam" id="PF02767">
    <property type="entry name" value="DNA_pol3_beta_2"/>
    <property type="match status" value="1"/>
</dbReference>
<evidence type="ECO:0000256" key="11">
    <source>
        <dbReference type="ARBA" id="ARBA00033276"/>
    </source>
</evidence>
<dbReference type="Proteomes" id="UP001165583">
    <property type="component" value="Unassembled WGS sequence"/>
</dbReference>
<feature type="domain" description="DNA polymerase III beta sliding clamp C-terminal" evidence="15">
    <location>
        <begin position="304"/>
        <end position="400"/>
    </location>
</feature>
<evidence type="ECO:0000256" key="6">
    <source>
        <dbReference type="ARBA" id="ARBA00022695"/>
    </source>
</evidence>
<dbReference type="Pfam" id="PF02768">
    <property type="entry name" value="DNA_pol3_beta_3"/>
    <property type="match status" value="1"/>
</dbReference>
<keyword evidence="8" id="KW-0239">DNA-directed DNA polymerase</keyword>
<reference evidence="16" key="1">
    <citation type="submission" date="2022-09" db="EMBL/GenBank/DDBJ databases">
        <title>Novosphingobium sp. Nov., a polycyclic aromatic hydrocarbon-degrading bacterium isolated form mangrove sediments in HongKong.</title>
        <authorList>
            <person name="Hu Z."/>
        </authorList>
    </citation>
    <scope>NUCLEOTIDE SEQUENCE</scope>
    <source>
        <strain evidence="16">HK4-1</strain>
    </source>
</reference>
<comment type="subcellular location">
    <subcellularLocation>
        <location evidence="1">Cytoplasm</location>
    </subcellularLocation>
</comment>
<evidence type="ECO:0000313" key="16">
    <source>
        <dbReference type="EMBL" id="MCT2398508.1"/>
    </source>
</evidence>
<evidence type="ECO:0000256" key="4">
    <source>
        <dbReference type="ARBA" id="ARBA00022490"/>
    </source>
</evidence>
<evidence type="ECO:0000256" key="7">
    <source>
        <dbReference type="ARBA" id="ARBA00022705"/>
    </source>
</evidence>
<evidence type="ECO:0000256" key="9">
    <source>
        <dbReference type="ARBA" id="ARBA00023125"/>
    </source>
</evidence>
<evidence type="ECO:0000256" key="8">
    <source>
        <dbReference type="ARBA" id="ARBA00022932"/>
    </source>
</evidence>
<accession>A0ABT2I132</accession>
<dbReference type="RefSeq" id="WP_260043670.1">
    <property type="nucleotide sequence ID" value="NZ_JANZXA010000001.1"/>
</dbReference>
<dbReference type="SMART" id="SM00480">
    <property type="entry name" value="POL3Bc"/>
    <property type="match status" value="1"/>
</dbReference>
<dbReference type="SUPFAM" id="SSF55979">
    <property type="entry name" value="DNA clamp"/>
    <property type="match status" value="3"/>
</dbReference>
<keyword evidence="17" id="KW-1185">Reference proteome</keyword>
<proteinExistence type="inferred from homology"/>
<dbReference type="InterPro" id="IPR022634">
    <property type="entry name" value="DNA_polIII_beta_N"/>
</dbReference>
<dbReference type="EMBL" id="JANZXA010000001">
    <property type="protein sequence ID" value="MCT2398508.1"/>
    <property type="molecule type" value="Genomic_DNA"/>
</dbReference>
<dbReference type="CDD" id="cd00140">
    <property type="entry name" value="beta_clamp"/>
    <property type="match status" value="1"/>
</dbReference>
<evidence type="ECO:0000256" key="10">
    <source>
        <dbReference type="ARBA" id="ARBA00030988"/>
    </source>
</evidence>
<keyword evidence="4" id="KW-0963">Cytoplasm</keyword>
<dbReference type="InterPro" id="IPR046938">
    <property type="entry name" value="DNA_clamp_sf"/>
</dbReference>
<dbReference type="InterPro" id="IPR022635">
    <property type="entry name" value="DNA_polIII_beta_C"/>
</dbReference>
<comment type="caution">
    <text evidence="16">The sequence shown here is derived from an EMBL/GenBank/DDBJ whole genome shotgun (WGS) entry which is preliminary data.</text>
</comment>
<dbReference type="PANTHER" id="PTHR30478">
    <property type="entry name" value="DNA POLYMERASE III SUBUNIT BETA"/>
    <property type="match status" value="1"/>
</dbReference>
<dbReference type="NCBIfam" id="TIGR00663">
    <property type="entry name" value="dnan"/>
    <property type="match status" value="1"/>
</dbReference>
<comment type="similarity">
    <text evidence="2">Belongs to the beta sliding clamp family.</text>
</comment>